<protein>
    <submittedName>
        <fullName evidence="2">Uncharacterized protein</fullName>
    </submittedName>
</protein>
<organism evidence="2 3">
    <name type="scientific">Blattamonas nauphoetae</name>
    <dbReference type="NCBI Taxonomy" id="2049346"/>
    <lineage>
        <taxon>Eukaryota</taxon>
        <taxon>Metamonada</taxon>
        <taxon>Preaxostyla</taxon>
        <taxon>Oxymonadida</taxon>
        <taxon>Blattamonas</taxon>
    </lineage>
</organism>
<comment type="caution">
    <text evidence="2">The sequence shown here is derived from an EMBL/GenBank/DDBJ whole genome shotgun (WGS) entry which is preliminary data.</text>
</comment>
<evidence type="ECO:0000313" key="3">
    <source>
        <dbReference type="Proteomes" id="UP001281761"/>
    </source>
</evidence>
<evidence type="ECO:0000313" key="2">
    <source>
        <dbReference type="EMBL" id="KAK2951264.1"/>
    </source>
</evidence>
<keyword evidence="3" id="KW-1185">Reference proteome</keyword>
<reference evidence="2 3" key="1">
    <citation type="journal article" date="2022" name="bioRxiv">
        <title>Genomics of Preaxostyla Flagellates Illuminates Evolutionary Transitions and the Path Towards Mitochondrial Loss.</title>
        <authorList>
            <person name="Novak L.V.F."/>
            <person name="Treitli S.C."/>
            <person name="Pyrih J."/>
            <person name="Halakuc P."/>
            <person name="Pipaliya S.V."/>
            <person name="Vacek V."/>
            <person name="Brzon O."/>
            <person name="Soukal P."/>
            <person name="Eme L."/>
            <person name="Dacks J.B."/>
            <person name="Karnkowska A."/>
            <person name="Elias M."/>
            <person name="Hampl V."/>
        </authorList>
    </citation>
    <scope>NUCLEOTIDE SEQUENCE [LARGE SCALE GENOMIC DNA]</scope>
    <source>
        <strain evidence="2">NAU3</strain>
        <tissue evidence="2">Gut</tissue>
    </source>
</reference>
<accession>A0ABQ9XKB3</accession>
<feature type="region of interest" description="Disordered" evidence="1">
    <location>
        <begin position="1"/>
        <end position="24"/>
    </location>
</feature>
<evidence type="ECO:0000256" key="1">
    <source>
        <dbReference type="SAM" id="MobiDB-lite"/>
    </source>
</evidence>
<gene>
    <name evidence="2" type="ORF">BLNAU_13751</name>
</gene>
<dbReference type="EMBL" id="JARBJD010000121">
    <property type="protein sequence ID" value="KAK2951264.1"/>
    <property type="molecule type" value="Genomic_DNA"/>
</dbReference>
<dbReference type="Proteomes" id="UP001281761">
    <property type="component" value="Unassembled WGS sequence"/>
</dbReference>
<sequence length="336" mass="37848">MTKQQDTLQKQPNSETDHNASVHPQVLESHRSLKSSFMCFLSSPLALQFEILAKIIKLSILSRHDAFSSAIGTDTTTVPSVFFQHAATLASVHHPFGHPPQPVQSVVFVDGNGDPLRECSQLTQQVAAFARVLVLSIHSLPLCFNLFKKPVVETFPVSVLNSLFRSFVTLTKENQFFVENNRLDGMFTHTFPQLIFFLFHSKHFHLFKLCLKMFIGCLELESNNYVLKDLTATSSLAKNTKERSKQGIDSDDATFDPSSFNNNGEMIIALFEHLLSEIRRLADYDVAARKAASDVSFSEWDAVKHDGQLEHVDEWGDGVEQKEKDERGTIGEHCDY</sequence>
<feature type="compositionally biased region" description="Polar residues" evidence="1">
    <location>
        <begin position="1"/>
        <end position="14"/>
    </location>
</feature>
<name>A0ABQ9XKB3_9EUKA</name>
<proteinExistence type="predicted"/>